<evidence type="ECO:0000313" key="3">
    <source>
        <dbReference type="Proteomes" id="UP000198393"/>
    </source>
</evidence>
<keyword evidence="1" id="KW-1133">Transmembrane helix</keyword>
<feature type="transmembrane region" description="Helical" evidence="1">
    <location>
        <begin position="154"/>
        <end position="174"/>
    </location>
</feature>
<accession>A0A239FDJ8</accession>
<feature type="transmembrane region" description="Helical" evidence="1">
    <location>
        <begin position="220"/>
        <end position="239"/>
    </location>
</feature>
<feature type="transmembrane region" description="Helical" evidence="1">
    <location>
        <begin position="12"/>
        <end position="33"/>
    </location>
</feature>
<feature type="transmembrane region" description="Helical" evidence="1">
    <location>
        <begin position="39"/>
        <end position="57"/>
    </location>
</feature>
<organism evidence="2 3">
    <name type="scientific">Ekhidna lutea</name>
    <dbReference type="NCBI Taxonomy" id="447679"/>
    <lineage>
        <taxon>Bacteria</taxon>
        <taxon>Pseudomonadati</taxon>
        <taxon>Bacteroidota</taxon>
        <taxon>Cytophagia</taxon>
        <taxon>Cytophagales</taxon>
        <taxon>Reichenbachiellaceae</taxon>
        <taxon>Ekhidna</taxon>
    </lineage>
</organism>
<feature type="transmembrane region" description="Helical" evidence="1">
    <location>
        <begin position="131"/>
        <end position="148"/>
    </location>
</feature>
<keyword evidence="3" id="KW-1185">Reference proteome</keyword>
<dbReference type="RefSeq" id="WP_089355348.1">
    <property type="nucleotide sequence ID" value="NZ_FZPD01000001.1"/>
</dbReference>
<evidence type="ECO:0000313" key="2">
    <source>
        <dbReference type="EMBL" id="SNS54222.1"/>
    </source>
</evidence>
<feature type="transmembrane region" description="Helical" evidence="1">
    <location>
        <begin position="78"/>
        <end position="96"/>
    </location>
</feature>
<proteinExistence type="predicted"/>
<reference evidence="2 3" key="1">
    <citation type="submission" date="2017-06" db="EMBL/GenBank/DDBJ databases">
        <authorList>
            <person name="Kim H.J."/>
            <person name="Triplett B.A."/>
        </authorList>
    </citation>
    <scope>NUCLEOTIDE SEQUENCE [LARGE SCALE GENOMIC DNA]</scope>
    <source>
        <strain evidence="2 3">DSM 19307</strain>
    </source>
</reference>
<keyword evidence="1" id="KW-0472">Membrane</keyword>
<sequence length="262" mass="30249">MIGRAYRTAQILSIDIVIGVVILLRFFCVQFGVAPGWEAYVLLGGVVWLIYTADHLRDAENKIRSSRERYLFHKDHRKSLLVVAGIVLLVLSLLIFFIPLVIFLGGLALAIFSFIYLLMQHRLSRFLSKELYVALVYSAGILMVPFLLSETYQWDIFLLLVLLTFVNLSLFSWYEKEDDIRDKFQSIATELNGKQLEKIILLLISISLAIAILSINVITIYFIAGFVIYALMLIFSDWFRLKHRYRAIGDGIFLLPILFEWL</sequence>
<dbReference type="Proteomes" id="UP000198393">
    <property type="component" value="Unassembled WGS sequence"/>
</dbReference>
<feature type="transmembrane region" description="Helical" evidence="1">
    <location>
        <begin position="102"/>
        <end position="119"/>
    </location>
</feature>
<evidence type="ECO:0000256" key="1">
    <source>
        <dbReference type="SAM" id="Phobius"/>
    </source>
</evidence>
<keyword evidence="1" id="KW-0812">Transmembrane</keyword>
<dbReference type="EMBL" id="FZPD01000001">
    <property type="protein sequence ID" value="SNS54222.1"/>
    <property type="molecule type" value="Genomic_DNA"/>
</dbReference>
<gene>
    <name evidence="2" type="ORF">SAMN05421640_0593</name>
</gene>
<evidence type="ECO:0008006" key="4">
    <source>
        <dbReference type="Google" id="ProtNLM"/>
    </source>
</evidence>
<dbReference type="AlphaFoldDB" id="A0A239FDJ8"/>
<name>A0A239FDJ8_EKHLU</name>
<protein>
    <recommendedName>
        <fullName evidence="4">UbiA prenyltransferase family protein</fullName>
    </recommendedName>
</protein>
<dbReference type="OrthoDB" id="976812at2"/>